<gene>
    <name evidence="6" type="ORF">MTP09_07875</name>
</gene>
<dbReference type="InterPro" id="IPR000792">
    <property type="entry name" value="Tscrpt_reg_LuxR_C"/>
</dbReference>
<proteinExistence type="predicted"/>
<protein>
    <submittedName>
        <fullName evidence="6">Response regulator transcription factor</fullName>
    </submittedName>
</protein>
<accession>A0ABY4BKX7</accession>
<dbReference type="Pfam" id="PF00196">
    <property type="entry name" value="GerE"/>
    <property type="match status" value="1"/>
</dbReference>
<dbReference type="InterPro" id="IPR058245">
    <property type="entry name" value="NreC/VraR/RcsB-like_REC"/>
</dbReference>
<dbReference type="CDD" id="cd17535">
    <property type="entry name" value="REC_NarL-like"/>
    <property type="match status" value="1"/>
</dbReference>
<dbReference type="InterPro" id="IPR016032">
    <property type="entry name" value="Sig_transdc_resp-reg_C-effctor"/>
</dbReference>
<dbReference type="PANTHER" id="PTHR43214:SF37">
    <property type="entry name" value="TRANSCRIPTIONAL REGULATORY PROTEIN YDFI"/>
    <property type="match status" value="1"/>
</dbReference>
<evidence type="ECO:0000259" key="5">
    <source>
        <dbReference type="PROSITE" id="PS50110"/>
    </source>
</evidence>
<dbReference type="PROSITE" id="PS50043">
    <property type="entry name" value="HTH_LUXR_2"/>
    <property type="match status" value="1"/>
</dbReference>
<evidence type="ECO:0000256" key="2">
    <source>
        <dbReference type="ARBA" id="ARBA00023125"/>
    </source>
</evidence>
<feature type="domain" description="HTH luxR-type" evidence="4">
    <location>
        <begin position="154"/>
        <end position="219"/>
    </location>
</feature>
<evidence type="ECO:0000313" key="7">
    <source>
        <dbReference type="Proteomes" id="UP000831460"/>
    </source>
</evidence>
<dbReference type="SUPFAM" id="SSF46894">
    <property type="entry name" value="C-terminal effector domain of the bipartite response regulators"/>
    <property type="match status" value="1"/>
</dbReference>
<dbReference type="PROSITE" id="PS50110">
    <property type="entry name" value="RESPONSE_REGULATORY"/>
    <property type="match status" value="1"/>
</dbReference>
<dbReference type="Proteomes" id="UP000831460">
    <property type="component" value="Chromosome"/>
</dbReference>
<dbReference type="SMART" id="SM00421">
    <property type="entry name" value="HTH_LUXR"/>
    <property type="match status" value="1"/>
</dbReference>
<dbReference type="Pfam" id="PF00072">
    <property type="entry name" value="Response_reg"/>
    <property type="match status" value="1"/>
</dbReference>
<organism evidence="6 7">
    <name type="scientific">Chryseobacterium suipulveris</name>
    <dbReference type="NCBI Taxonomy" id="2929800"/>
    <lineage>
        <taxon>Bacteria</taxon>
        <taxon>Pseudomonadati</taxon>
        <taxon>Bacteroidota</taxon>
        <taxon>Flavobacteriia</taxon>
        <taxon>Flavobacteriales</taxon>
        <taxon>Weeksellaceae</taxon>
        <taxon>Chryseobacterium group</taxon>
        <taxon>Chryseobacterium</taxon>
    </lineage>
</organism>
<dbReference type="InterPro" id="IPR001789">
    <property type="entry name" value="Sig_transdc_resp-reg_receiver"/>
</dbReference>
<dbReference type="PANTHER" id="PTHR43214">
    <property type="entry name" value="TWO-COMPONENT RESPONSE REGULATOR"/>
    <property type="match status" value="1"/>
</dbReference>
<dbReference type="SMART" id="SM00448">
    <property type="entry name" value="REC"/>
    <property type="match status" value="1"/>
</dbReference>
<keyword evidence="1 3" id="KW-0597">Phosphoprotein</keyword>
<dbReference type="EMBL" id="CP094532">
    <property type="protein sequence ID" value="UOE39843.1"/>
    <property type="molecule type" value="Genomic_DNA"/>
</dbReference>
<evidence type="ECO:0000256" key="1">
    <source>
        <dbReference type="ARBA" id="ARBA00022553"/>
    </source>
</evidence>
<evidence type="ECO:0000313" key="6">
    <source>
        <dbReference type="EMBL" id="UOE39843.1"/>
    </source>
</evidence>
<dbReference type="CDD" id="cd06170">
    <property type="entry name" value="LuxR_C_like"/>
    <property type="match status" value="1"/>
</dbReference>
<dbReference type="InterPro" id="IPR011006">
    <property type="entry name" value="CheY-like_superfamily"/>
</dbReference>
<dbReference type="PRINTS" id="PR00038">
    <property type="entry name" value="HTHLUXR"/>
</dbReference>
<dbReference type="SUPFAM" id="SSF52172">
    <property type="entry name" value="CheY-like"/>
    <property type="match status" value="1"/>
</dbReference>
<evidence type="ECO:0000256" key="3">
    <source>
        <dbReference type="PROSITE-ProRule" id="PRU00169"/>
    </source>
</evidence>
<keyword evidence="2" id="KW-0238">DNA-binding</keyword>
<evidence type="ECO:0000259" key="4">
    <source>
        <dbReference type="PROSITE" id="PS50043"/>
    </source>
</evidence>
<dbReference type="InterPro" id="IPR039420">
    <property type="entry name" value="WalR-like"/>
</dbReference>
<name>A0ABY4BKX7_9FLAO</name>
<feature type="domain" description="Response regulatory" evidence="5">
    <location>
        <begin position="2"/>
        <end position="122"/>
    </location>
</feature>
<reference evidence="6 7" key="1">
    <citation type="submission" date="2022-03" db="EMBL/GenBank/DDBJ databases">
        <title>Chryseobacterium sp. isolated from particulate matters in swine house.</title>
        <authorList>
            <person name="Won M."/>
            <person name="Kim S.-J."/>
            <person name="Kwon S.-W."/>
        </authorList>
    </citation>
    <scope>NUCLEOTIDE SEQUENCE [LARGE SCALE GENOMIC DNA]</scope>
    <source>
        <strain evidence="6 7">SC2-2</strain>
    </source>
</reference>
<dbReference type="Gene3D" id="3.40.50.2300">
    <property type="match status" value="1"/>
</dbReference>
<sequence>MKVGIVEDNLLNRKIIKEKLLPYEDIQIVVVADNGESFFEKMEQMEKKDFPQVVLIDLEMPLLDGISTISISSVKYPQIKFIVLTIFEDNDKIFEAIRAGASGYLLKEDKAVNIVEAITNVLEYDGIPMSPAIARRAMNLLKESGKTSAKTLENTKENSVLSEREMEILKEIVRGNSPHEIAERLFISPNTVRTHVNNIYKKLHINSRSQAINIAYKNKWIE</sequence>
<keyword evidence="7" id="KW-1185">Reference proteome</keyword>
<feature type="modified residue" description="4-aspartylphosphate" evidence="3">
    <location>
        <position position="57"/>
    </location>
</feature>
<dbReference type="RefSeq" id="WP_243547697.1">
    <property type="nucleotide sequence ID" value="NZ_CP094532.1"/>
</dbReference>